<feature type="chain" id="PRO_5043161016" evidence="1">
    <location>
        <begin position="22"/>
        <end position="144"/>
    </location>
</feature>
<reference evidence="3 5" key="2">
    <citation type="submission" date="2019-05" db="EMBL/GenBank/DDBJ databases">
        <authorList>
            <consortium name="Pathogen Informatics"/>
        </authorList>
    </citation>
    <scope>NUCLEOTIDE SEQUENCE [LARGE SCALE GENOMIC DNA]</scope>
    <source>
        <strain evidence="3 5">NCTC12204</strain>
    </source>
</reference>
<organism evidence="3 5">
    <name type="scientific">Enterococcus hirae</name>
    <dbReference type="NCBI Taxonomy" id="1354"/>
    <lineage>
        <taxon>Bacteria</taxon>
        <taxon>Bacillati</taxon>
        <taxon>Bacillota</taxon>
        <taxon>Bacilli</taxon>
        <taxon>Lactobacillales</taxon>
        <taxon>Enterococcaceae</taxon>
        <taxon>Enterococcus</taxon>
    </lineage>
</organism>
<dbReference type="GeneID" id="56787415"/>
<dbReference type="AlphaFoldDB" id="A0A2U2P6E9"/>
<protein>
    <submittedName>
        <fullName evidence="3">Lipoprotein</fullName>
    </submittedName>
</protein>
<accession>A0A2U2P6E9</accession>
<keyword evidence="3" id="KW-0449">Lipoprotein</keyword>
<evidence type="ECO:0000313" key="4">
    <source>
        <dbReference type="Proteomes" id="UP000253498"/>
    </source>
</evidence>
<name>A0A2U2P6E9_ENTHR</name>
<evidence type="ECO:0000313" key="3">
    <source>
        <dbReference type="EMBL" id="VTQ64604.1"/>
    </source>
</evidence>
<dbReference type="RefSeq" id="WP_010737674.1">
    <property type="nucleotide sequence ID" value="NZ_AP027299.1"/>
</dbReference>
<proteinExistence type="predicted"/>
<evidence type="ECO:0000256" key="1">
    <source>
        <dbReference type="SAM" id="SignalP"/>
    </source>
</evidence>
<dbReference type="Proteomes" id="UP000352698">
    <property type="component" value="Unassembled WGS sequence"/>
</dbReference>
<feature type="signal peptide" evidence="1">
    <location>
        <begin position="1"/>
        <end position="21"/>
    </location>
</feature>
<reference evidence="2 4" key="1">
    <citation type="submission" date="2015-06" db="EMBL/GenBank/DDBJ databases">
        <title>The Genome Sequence of Enterococcus hirae 88EA1.</title>
        <authorList>
            <consortium name="The Broad Institute Genomics Platform"/>
            <consortium name="The Broad Institute Genome Sequencing Center for Infectious Disease"/>
            <person name="Earl A.M."/>
            <person name="Van Tyne D."/>
            <person name="Lebreton F."/>
            <person name="Saavedra J.T."/>
            <person name="Gilmore M.S."/>
            <person name="Manson McGuire A."/>
            <person name="Clock S."/>
            <person name="Crupain M."/>
            <person name="Rangan U."/>
            <person name="Young S."/>
            <person name="Abouelleil A."/>
            <person name="Cao P."/>
            <person name="Chapman S.B."/>
            <person name="Griggs A."/>
            <person name="Priest M."/>
            <person name="Shea T."/>
            <person name="Wortman J."/>
            <person name="Nusbaum C."/>
            <person name="Birren B."/>
        </authorList>
    </citation>
    <scope>NUCLEOTIDE SEQUENCE [LARGE SCALE GENOMIC DNA]</scope>
    <source>
        <strain evidence="2 4">88EA1</strain>
    </source>
</reference>
<dbReference type="PROSITE" id="PS51257">
    <property type="entry name" value="PROKAR_LIPOPROTEIN"/>
    <property type="match status" value="1"/>
</dbReference>
<evidence type="ECO:0000313" key="5">
    <source>
        <dbReference type="Proteomes" id="UP000352698"/>
    </source>
</evidence>
<gene>
    <name evidence="2" type="ORF">EB03_00890</name>
    <name evidence="3" type="ORF">NCTC12204_01545</name>
</gene>
<keyword evidence="1" id="KW-0732">Signal</keyword>
<evidence type="ECO:0000313" key="2">
    <source>
        <dbReference type="EMBL" id="RBT69220.1"/>
    </source>
</evidence>
<dbReference type="EMBL" id="CABEEP010000001">
    <property type="protein sequence ID" value="VTQ64604.1"/>
    <property type="molecule type" value="Genomic_DNA"/>
</dbReference>
<dbReference type="EMBL" id="LESJ01000004">
    <property type="protein sequence ID" value="RBT69220.1"/>
    <property type="molecule type" value="Genomic_DNA"/>
</dbReference>
<sequence length="144" mass="15487">MKVIFSCLLATGLLFSLTGCGNGDKNEASIDSISAETTTKAKDSSNEGQSIFKGEIESIDDSVDDTIQIKVVNVDEIEDPENIGTSFDNDGVTLNVSNDQLVGGKESFQKGDEIKFTLKEKPIMTMSIPPQIPGNSIVEVRVIE</sequence>
<dbReference type="Proteomes" id="UP000253498">
    <property type="component" value="Unassembled WGS sequence"/>
</dbReference>
<comment type="caution">
    <text evidence="3">The sequence shown here is derived from an EMBL/GenBank/DDBJ whole genome shotgun (WGS) entry which is preliminary data.</text>
</comment>